<organism evidence="1 2">
    <name type="scientific">Brachionus plicatilis</name>
    <name type="common">Marine rotifer</name>
    <name type="synonym">Brachionus muelleri</name>
    <dbReference type="NCBI Taxonomy" id="10195"/>
    <lineage>
        <taxon>Eukaryota</taxon>
        <taxon>Metazoa</taxon>
        <taxon>Spiralia</taxon>
        <taxon>Gnathifera</taxon>
        <taxon>Rotifera</taxon>
        <taxon>Eurotatoria</taxon>
        <taxon>Monogononta</taxon>
        <taxon>Pseudotrocha</taxon>
        <taxon>Ploima</taxon>
        <taxon>Brachionidae</taxon>
        <taxon>Brachionus</taxon>
    </lineage>
</organism>
<dbReference type="OrthoDB" id="10036029at2759"/>
<comment type="caution">
    <text evidence="1">The sequence shown here is derived from an EMBL/GenBank/DDBJ whole genome shotgun (WGS) entry which is preliminary data.</text>
</comment>
<evidence type="ECO:0000313" key="1">
    <source>
        <dbReference type="EMBL" id="RNA39091.1"/>
    </source>
</evidence>
<dbReference type="InterPro" id="IPR036116">
    <property type="entry name" value="FN3_sf"/>
</dbReference>
<name>A0A3M7STA2_BRAPC</name>
<keyword evidence="2" id="KW-1185">Reference proteome</keyword>
<dbReference type="InterPro" id="IPR026876">
    <property type="entry name" value="Fn3_assoc_repeat"/>
</dbReference>
<proteinExistence type="predicted"/>
<dbReference type="AlphaFoldDB" id="A0A3M7STA2"/>
<sequence>MILNKSVLFDWQETNQSHNIIHVSMPNDKNELKSITGPNAFTSGSMVPNKSFLHSFEEEGEYCVISEGAPDSYCIIRVLLEVQKTDMPKLINQEPMFVYKYHKVLLECDTPGAEIHYTFDGSSPNKLTKKYNPEKGIIMNEEGINIIRAIAYSKKFLTSDIFTSHRFYVINQPEPEIEPYKSIEPIVLSSDLNSQWWKCIPKISFQHAGVGSLEIYWDRVLDVMLPFISHYQIYINQVSYRKYIPASVNKVLIKGLAGSRNYDIMVMIYPKDKSLLPQQSNKVAYTTDKVTNLGGPILSLKANRNKDELTVTWLSIDSYENVIDYYEILIDAEVKEKIKYSPGRQKLTIKGFLPEKKYSLILTAVLKDKSLPLVSNELEPNEQTQEQKYAPYLSYDNYLVPNMDLEISKNNDANSEQVFLEETQVLEKNSIPDDQVHTDYNLDEEIVPEIVDENSIPIPKLTVSHSESGKILVQWYLNHSVSKNLELTHFVILLIGNDYECMIEKDGKNLPGVQHSWIIKYNENSENKFIIDGILDTSLYQRFWRCLFAYKSGVNYANTLISDATLNVALSCVYTIKFKHLEKKRQYLVSINLSSQINDGKITVHRCSSSSCLVRPIQG</sequence>
<evidence type="ECO:0000313" key="2">
    <source>
        <dbReference type="Proteomes" id="UP000276133"/>
    </source>
</evidence>
<dbReference type="Pfam" id="PF13287">
    <property type="entry name" value="Fn3_assoc"/>
    <property type="match status" value="1"/>
</dbReference>
<gene>
    <name evidence="1" type="ORF">BpHYR1_016863</name>
</gene>
<dbReference type="EMBL" id="REGN01000791">
    <property type="protein sequence ID" value="RNA39091.1"/>
    <property type="molecule type" value="Genomic_DNA"/>
</dbReference>
<reference evidence="1 2" key="1">
    <citation type="journal article" date="2018" name="Sci. Rep.">
        <title>Genomic signatures of local adaptation to the degree of environmental predictability in rotifers.</title>
        <authorList>
            <person name="Franch-Gras L."/>
            <person name="Hahn C."/>
            <person name="Garcia-Roger E.M."/>
            <person name="Carmona M.J."/>
            <person name="Serra M."/>
            <person name="Gomez A."/>
        </authorList>
    </citation>
    <scope>NUCLEOTIDE SEQUENCE [LARGE SCALE GENOMIC DNA]</scope>
    <source>
        <strain evidence="1">HYR1</strain>
    </source>
</reference>
<accession>A0A3M7STA2</accession>
<dbReference type="Proteomes" id="UP000276133">
    <property type="component" value="Unassembled WGS sequence"/>
</dbReference>
<protein>
    <submittedName>
        <fullName evidence="1">Leucine-rich repeat-containing protein</fullName>
    </submittedName>
</protein>
<dbReference type="SUPFAM" id="SSF49265">
    <property type="entry name" value="Fibronectin type III"/>
    <property type="match status" value="1"/>
</dbReference>